<name>A0A2K0W2V5_GIBNY</name>
<proteinExistence type="predicted"/>
<dbReference type="Proteomes" id="UP000236664">
    <property type="component" value="Unassembled WGS sequence"/>
</dbReference>
<comment type="caution">
    <text evidence="1">The sequence shown here is derived from an EMBL/GenBank/DDBJ whole genome shotgun (WGS) entry which is preliminary data.</text>
</comment>
<reference evidence="1 2" key="1">
    <citation type="submission" date="2017-06" db="EMBL/GenBank/DDBJ databases">
        <title>Genome of Fusarium nygamai isolate CS10214.</title>
        <authorList>
            <person name="Gardiner D.M."/>
            <person name="Obanor F."/>
            <person name="Kazan K."/>
        </authorList>
    </citation>
    <scope>NUCLEOTIDE SEQUENCE [LARGE SCALE GENOMIC DNA]</scope>
    <source>
        <strain evidence="1 2">CS10214</strain>
    </source>
</reference>
<keyword evidence="2" id="KW-1185">Reference proteome</keyword>
<gene>
    <name evidence="1" type="ORF">FNYG_10022</name>
</gene>
<organism evidence="1 2">
    <name type="scientific">Gibberella nygamai</name>
    <name type="common">Bean root rot disease fungus</name>
    <name type="synonym">Fusarium nygamai</name>
    <dbReference type="NCBI Taxonomy" id="42673"/>
    <lineage>
        <taxon>Eukaryota</taxon>
        <taxon>Fungi</taxon>
        <taxon>Dikarya</taxon>
        <taxon>Ascomycota</taxon>
        <taxon>Pezizomycotina</taxon>
        <taxon>Sordariomycetes</taxon>
        <taxon>Hypocreomycetidae</taxon>
        <taxon>Hypocreales</taxon>
        <taxon>Nectriaceae</taxon>
        <taxon>Fusarium</taxon>
        <taxon>Fusarium fujikuroi species complex</taxon>
    </lineage>
</organism>
<dbReference type="OrthoDB" id="5066208at2759"/>
<evidence type="ECO:0000313" key="1">
    <source>
        <dbReference type="EMBL" id="PNP76603.1"/>
    </source>
</evidence>
<sequence length="128" mass="15080">MSEPTSITRPTHIHTIWRKRERKLSKTQKLIGIVTATPEKKLYEFIMKHEVHWNSQWDDKKKLRLTVPLGGKSPEETLADLGDQMQREGMDKYWEYITQAHTDDPNKVDPRVYKNGQDLHKEALTNNL</sequence>
<protein>
    <submittedName>
        <fullName evidence="1">Uncharacterized protein</fullName>
    </submittedName>
</protein>
<evidence type="ECO:0000313" key="2">
    <source>
        <dbReference type="Proteomes" id="UP000236664"/>
    </source>
</evidence>
<dbReference type="AlphaFoldDB" id="A0A2K0W2V5"/>
<dbReference type="EMBL" id="MTQA01000141">
    <property type="protein sequence ID" value="PNP76603.1"/>
    <property type="molecule type" value="Genomic_DNA"/>
</dbReference>
<accession>A0A2K0W2V5</accession>